<protein>
    <submittedName>
        <fullName evidence="1">Uncharacterized protein</fullName>
    </submittedName>
</protein>
<name>A0AAX3EEM1_PAEUR</name>
<dbReference type="RefSeq" id="WP_069695081.1">
    <property type="nucleotide sequence ID" value="NZ_CP043010.1"/>
</dbReference>
<reference evidence="1" key="1">
    <citation type="submission" date="2022-07" db="EMBL/GenBank/DDBJ databases">
        <authorList>
            <person name="Wu T."/>
        </authorList>
    </citation>
    <scope>NUCLEOTIDE SEQUENCE</scope>
    <source>
        <strain evidence="1">SD-1</strain>
    </source>
</reference>
<dbReference type="EMBL" id="CP101185">
    <property type="protein sequence ID" value="UYV96073.1"/>
    <property type="molecule type" value="Genomic_DNA"/>
</dbReference>
<dbReference type="AlphaFoldDB" id="A0AAX3EEM1"/>
<dbReference type="Proteomes" id="UP001163293">
    <property type="component" value="Chromosome"/>
</dbReference>
<proteinExistence type="predicted"/>
<keyword evidence="2" id="KW-1185">Reference proteome</keyword>
<evidence type="ECO:0000313" key="1">
    <source>
        <dbReference type="EMBL" id="UYV96073.1"/>
    </source>
</evidence>
<organism evidence="1 2">
    <name type="scientific">Paenarthrobacter ureafaciens</name>
    <dbReference type="NCBI Taxonomy" id="37931"/>
    <lineage>
        <taxon>Bacteria</taxon>
        <taxon>Bacillati</taxon>
        <taxon>Actinomycetota</taxon>
        <taxon>Actinomycetes</taxon>
        <taxon>Micrococcales</taxon>
        <taxon>Micrococcaceae</taxon>
        <taxon>Paenarthrobacter</taxon>
    </lineage>
</organism>
<evidence type="ECO:0000313" key="2">
    <source>
        <dbReference type="Proteomes" id="UP001163293"/>
    </source>
</evidence>
<accession>A0AAX3EEM1</accession>
<gene>
    <name evidence="1" type="ORF">NL394_13385</name>
</gene>
<sequence>MTYIYISEPNFWWRADVGQIRKFVPVDPDVDDGRRRWPDRDEQRWDLIAQAVTQVSQALAAGEWEKDEDQGSHGLVRIDAEELTGTEKKIVQKWFSMDEPVRMDPWFEPIQNGRHRLWSTLDFFGSDPVPIKGDAIRLRKSGGYRGAGVQLAAPLREERRRARGCDLVRHRRPR</sequence>